<dbReference type="InterPro" id="IPR023210">
    <property type="entry name" value="NADP_OxRdtase_dom"/>
</dbReference>
<dbReference type="Pfam" id="PF00248">
    <property type="entry name" value="Aldo_ket_red"/>
    <property type="match status" value="1"/>
</dbReference>
<dbReference type="RefSeq" id="XP_010956062.1">
    <property type="nucleotide sequence ID" value="XM_010957760.2"/>
</dbReference>
<organism evidence="5 6">
    <name type="scientific">Camelus bactrianus</name>
    <name type="common">Bactrian camel</name>
    <dbReference type="NCBI Taxonomy" id="9837"/>
    <lineage>
        <taxon>Eukaryota</taxon>
        <taxon>Metazoa</taxon>
        <taxon>Chordata</taxon>
        <taxon>Craniata</taxon>
        <taxon>Vertebrata</taxon>
        <taxon>Euteleostomi</taxon>
        <taxon>Mammalia</taxon>
        <taxon>Eutheria</taxon>
        <taxon>Laurasiatheria</taxon>
        <taxon>Artiodactyla</taxon>
        <taxon>Tylopoda</taxon>
        <taxon>Camelidae</taxon>
        <taxon>Camelus</taxon>
    </lineage>
</organism>
<evidence type="ECO:0000256" key="1">
    <source>
        <dbReference type="ARBA" id="ARBA00022553"/>
    </source>
</evidence>
<dbReference type="InterPro" id="IPR036812">
    <property type="entry name" value="NAD(P)_OxRdtase_dom_sf"/>
</dbReference>
<dbReference type="Gene3D" id="3.20.20.100">
    <property type="entry name" value="NADP-dependent oxidoreductase domain"/>
    <property type="match status" value="1"/>
</dbReference>
<dbReference type="FunFam" id="3.20.20.100:FF:000017">
    <property type="entry name" value="Aflatoxin B1 aldehyde reductase member 2"/>
    <property type="match status" value="1"/>
</dbReference>
<name>A0A9W3EU46_CAMBA</name>
<dbReference type="PANTHER" id="PTHR43364">
    <property type="entry name" value="NADH-SPECIFIC METHYLGLYOXAL REDUCTASE-RELATED"/>
    <property type="match status" value="1"/>
</dbReference>
<dbReference type="InterPro" id="IPR050523">
    <property type="entry name" value="AKR_Detox_Biosynth"/>
</dbReference>
<dbReference type="CDD" id="cd19075">
    <property type="entry name" value="AKR_AKR7A1-5"/>
    <property type="match status" value="1"/>
</dbReference>
<reference evidence="6" key="1">
    <citation type="submission" date="2025-08" db="UniProtKB">
        <authorList>
            <consortium name="RefSeq"/>
        </authorList>
    </citation>
    <scope>IDENTIFICATION</scope>
    <source>
        <tissue evidence="6">Blood</tissue>
    </source>
</reference>
<dbReference type="CTD" id="8574"/>
<comment type="similarity">
    <text evidence="4">Belongs to the aldo/keto reductase family. Aldo/keto reductase 2 subfamily.</text>
</comment>
<dbReference type="Proteomes" id="UP001732780">
    <property type="component" value="Chromosome 13"/>
</dbReference>
<evidence type="ECO:0000313" key="5">
    <source>
        <dbReference type="Proteomes" id="UP001732780"/>
    </source>
</evidence>
<proteinExistence type="inferred from homology"/>
<dbReference type="AlphaFoldDB" id="A0A9W3EU46"/>
<evidence type="ECO:0000313" key="6">
    <source>
        <dbReference type="RefSeq" id="XP_010956062.1"/>
    </source>
</evidence>
<keyword evidence="5" id="KW-1185">Reference proteome</keyword>
<keyword evidence="1" id="KW-0597">Phosphoprotein</keyword>
<dbReference type="SUPFAM" id="SSF51430">
    <property type="entry name" value="NAD(P)-linked oxidoreductase"/>
    <property type="match status" value="1"/>
</dbReference>
<keyword evidence="3" id="KW-0560">Oxidoreductase</keyword>
<gene>
    <name evidence="6" type="primary">AKR7A2</name>
</gene>
<dbReference type="KEGG" id="cbai:105071128"/>
<keyword evidence="2" id="KW-0521">NADP</keyword>
<dbReference type="GO" id="GO:0016491">
    <property type="term" value="F:oxidoreductase activity"/>
    <property type="evidence" value="ECO:0007669"/>
    <property type="project" value="UniProtKB-KW"/>
</dbReference>
<dbReference type="PANTHER" id="PTHR43364:SF4">
    <property type="entry name" value="NAD(P)-LINKED OXIDOREDUCTASE SUPERFAMILY PROTEIN"/>
    <property type="match status" value="1"/>
</dbReference>
<accession>A0A9W3EU46</accession>
<protein>
    <submittedName>
        <fullName evidence="6">Aflatoxin B1 aldehyde reductase member 2</fullName>
    </submittedName>
</protein>
<evidence type="ECO:0000256" key="2">
    <source>
        <dbReference type="ARBA" id="ARBA00022857"/>
    </source>
</evidence>
<dbReference type="GeneID" id="105071128"/>
<sequence length="403" mass="44483">MNGISALINRPQRDPSPLLPGVANERAWRGAALLCPHSLTASGAPPPWRVGGARGSPLRRRRLHAPDLPRPPRASSGSPARPATVLGTMEMGRRMDAPTSAAAVRSFLERGHTELDTAFMYSDGQSESILGGLGLGLGGGDCRVKIATKANPWEGRSLKPDSLRSQLETSLKRLQCPQVDLFYLHAPDHDTPVEETLRACHQLHQEGKFVELGLSNYAAWEVAEICTLCRSNGWILPTVYQGMYNATTRQVETELFPCLRHFGLRFYAYNPLAGGLLTGKYKYEDKDRKQPVGRFFGNSWAEVYRNRFWKEHHFEAIGLVEKALGAAYGPSAPSMTSAALRWMYHHSQLQGAPGDAVILGMSSLEQLEQNLAATEEGSLEPAVVQAFDQAWHLVAHECPNYFR</sequence>
<dbReference type="OrthoDB" id="48988at2759"/>
<evidence type="ECO:0000256" key="4">
    <source>
        <dbReference type="ARBA" id="ARBA00038157"/>
    </source>
</evidence>
<evidence type="ECO:0000256" key="3">
    <source>
        <dbReference type="ARBA" id="ARBA00023002"/>
    </source>
</evidence>